<evidence type="ECO:0000256" key="2">
    <source>
        <dbReference type="ARBA" id="ARBA00022448"/>
    </source>
</evidence>
<evidence type="ECO:0000256" key="5">
    <source>
        <dbReference type="ARBA" id="ARBA00022989"/>
    </source>
</evidence>
<dbReference type="GO" id="GO:0071916">
    <property type="term" value="F:dipeptide transmembrane transporter activity"/>
    <property type="evidence" value="ECO:0007669"/>
    <property type="project" value="TreeGrafter"/>
</dbReference>
<keyword evidence="5 7" id="KW-1133">Transmembrane helix</keyword>
<feature type="transmembrane region" description="Helical" evidence="7">
    <location>
        <begin position="149"/>
        <end position="174"/>
    </location>
</feature>
<keyword evidence="2 7" id="KW-0813">Transport</keyword>
<comment type="similarity">
    <text evidence="7">Belongs to the binding-protein-dependent transport system permease family.</text>
</comment>
<dbReference type="SUPFAM" id="SSF161098">
    <property type="entry name" value="MetI-like"/>
    <property type="match status" value="1"/>
</dbReference>
<feature type="compositionally biased region" description="Low complexity" evidence="8">
    <location>
        <begin position="18"/>
        <end position="44"/>
    </location>
</feature>
<feature type="transmembrane region" description="Helical" evidence="7">
    <location>
        <begin position="57"/>
        <end position="79"/>
    </location>
</feature>
<evidence type="ECO:0000313" key="11">
    <source>
        <dbReference type="Proteomes" id="UP000265419"/>
    </source>
</evidence>
<feature type="transmembrane region" description="Helical" evidence="7">
    <location>
        <begin position="327"/>
        <end position="353"/>
    </location>
</feature>
<dbReference type="PANTHER" id="PTHR43163:SF6">
    <property type="entry name" value="DIPEPTIDE TRANSPORT SYSTEM PERMEASE PROTEIN DPPB-RELATED"/>
    <property type="match status" value="1"/>
</dbReference>
<dbReference type="CDD" id="cd06261">
    <property type="entry name" value="TM_PBP2"/>
    <property type="match status" value="1"/>
</dbReference>
<evidence type="ECO:0000256" key="4">
    <source>
        <dbReference type="ARBA" id="ARBA00022692"/>
    </source>
</evidence>
<keyword evidence="4 7" id="KW-0812">Transmembrane</keyword>
<organism evidence="10 11">
    <name type="scientific">Galactobacter valiniphilus</name>
    <dbReference type="NCBI Taxonomy" id="2676122"/>
    <lineage>
        <taxon>Bacteria</taxon>
        <taxon>Bacillati</taxon>
        <taxon>Actinomycetota</taxon>
        <taxon>Actinomycetes</taxon>
        <taxon>Micrococcales</taxon>
        <taxon>Micrococcaceae</taxon>
        <taxon>Galactobacter</taxon>
    </lineage>
</organism>
<feature type="transmembrane region" description="Helical" evidence="7">
    <location>
        <begin position="181"/>
        <end position="207"/>
    </location>
</feature>
<sequence length="359" mass="36673">MHHDARSAPGPTLGGEPGASAVPGPGAAAPGPAGPAGRPGAGAPAVRGHRSPWWLAALWRLLGAVVAIWLVATLGFVVLQALPGDPAEAAVGGPGSQASAAALQAAREQFGLDQPLPQQYLNYLGQLLRGDLGVSYGQKLPVVDVIAPLLWPTLLLAFCSLAVAWVLALGTALVATGRSRFAAALASGLELVASVLPGFWLAAVLVMVFSTQLGWFPAVSDNSARGLVLPALALAVPLAGYLAQTMREGMLSALDAPFAAAARTRGETPWGLRWRHALRHGLVPGINLSGWAFGYLISGAVVVETVFARPGLGRALLSAVTARDVPLVLGVTLVSALGYVLVTLLADALVALVDRRAAA</sequence>
<dbReference type="PROSITE" id="PS50928">
    <property type="entry name" value="ABC_TM1"/>
    <property type="match status" value="1"/>
</dbReference>
<proteinExistence type="inferred from homology"/>
<dbReference type="GO" id="GO:0005886">
    <property type="term" value="C:plasma membrane"/>
    <property type="evidence" value="ECO:0007669"/>
    <property type="project" value="UniProtKB-SubCell"/>
</dbReference>
<evidence type="ECO:0000256" key="1">
    <source>
        <dbReference type="ARBA" id="ARBA00004651"/>
    </source>
</evidence>
<evidence type="ECO:0000259" key="9">
    <source>
        <dbReference type="PROSITE" id="PS50928"/>
    </source>
</evidence>
<dbReference type="PANTHER" id="PTHR43163">
    <property type="entry name" value="DIPEPTIDE TRANSPORT SYSTEM PERMEASE PROTEIN DPPB-RELATED"/>
    <property type="match status" value="1"/>
</dbReference>
<dbReference type="InterPro" id="IPR000515">
    <property type="entry name" value="MetI-like"/>
</dbReference>
<dbReference type="EMBL" id="QQXK01000037">
    <property type="protein sequence ID" value="RII41106.1"/>
    <property type="molecule type" value="Genomic_DNA"/>
</dbReference>
<feature type="transmembrane region" description="Helical" evidence="7">
    <location>
        <begin position="227"/>
        <end position="243"/>
    </location>
</feature>
<dbReference type="RefSeq" id="WP_119425821.1">
    <property type="nucleotide sequence ID" value="NZ_QQXK01000037.1"/>
</dbReference>
<accession>A0A399JEY4</accession>
<feature type="domain" description="ABC transmembrane type-1" evidence="9">
    <location>
        <begin position="150"/>
        <end position="350"/>
    </location>
</feature>
<dbReference type="AlphaFoldDB" id="A0A399JEY4"/>
<dbReference type="Gene3D" id="1.10.3720.10">
    <property type="entry name" value="MetI-like"/>
    <property type="match status" value="1"/>
</dbReference>
<keyword evidence="6 7" id="KW-0472">Membrane</keyword>
<dbReference type="InterPro" id="IPR035906">
    <property type="entry name" value="MetI-like_sf"/>
</dbReference>
<evidence type="ECO:0000256" key="7">
    <source>
        <dbReference type="RuleBase" id="RU363032"/>
    </source>
</evidence>
<evidence type="ECO:0000256" key="3">
    <source>
        <dbReference type="ARBA" id="ARBA00022475"/>
    </source>
</evidence>
<keyword evidence="3" id="KW-1003">Cell membrane</keyword>
<comment type="caution">
    <text evidence="10">The sequence shown here is derived from an EMBL/GenBank/DDBJ whole genome shotgun (WGS) entry which is preliminary data.</text>
</comment>
<dbReference type="Proteomes" id="UP000265419">
    <property type="component" value="Unassembled WGS sequence"/>
</dbReference>
<gene>
    <name evidence="10" type="ORF">DWB68_14430</name>
</gene>
<feature type="transmembrane region" description="Helical" evidence="7">
    <location>
        <begin position="282"/>
        <end position="307"/>
    </location>
</feature>
<reference evidence="10 11" key="1">
    <citation type="submission" date="2018-07" db="EMBL/GenBank/DDBJ databases">
        <title>Arthrobacter sp. nov., isolated from raw cow's milk with high bacterial count.</title>
        <authorList>
            <person name="Hahne J."/>
            <person name="Isele D."/>
            <person name="Lipski A."/>
        </authorList>
    </citation>
    <scope>NUCLEOTIDE SEQUENCE [LARGE SCALE GENOMIC DNA]</scope>
    <source>
        <strain evidence="10 11">JZ R-35</strain>
    </source>
</reference>
<dbReference type="Pfam" id="PF19300">
    <property type="entry name" value="BPD_transp_1_N"/>
    <property type="match status" value="1"/>
</dbReference>
<evidence type="ECO:0000256" key="8">
    <source>
        <dbReference type="SAM" id="MobiDB-lite"/>
    </source>
</evidence>
<evidence type="ECO:0000256" key="6">
    <source>
        <dbReference type="ARBA" id="ARBA00023136"/>
    </source>
</evidence>
<keyword evidence="11" id="KW-1185">Reference proteome</keyword>
<protein>
    <submittedName>
        <fullName evidence="10">ABC transporter permease</fullName>
    </submittedName>
</protein>
<dbReference type="InterPro" id="IPR045621">
    <property type="entry name" value="BPD_transp_1_N"/>
</dbReference>
<feature type="region of interest" description="Disordered" evidence="8">
    <location>
        <begin position="1"/>
        <end position="44"/>
    </location>
</feature>
<name>A0A399JEY4_9MICC</name>
<dbReference type="Pfam" id="PF00528">
    <property type="entry name" value="BPD_transp_1"/>
    <property type="match status" value="1"/>
</dbReference>
<comment type="subcellular location">
    <subcellularLocation>
        <location evidence="1 7">Cell membrane</location>
        <topology evidence="1 7">Multi-pass membrane protein</topology>
    </subcellularLocation>
</comment>
<evidence type="ECO:0000313" key="10">
    <source>
        <dbReference type="EMBL" id="RII41106.1"/>
    </source>
</evidence>